<evidence type="ECO:0000259" key="2">
    <source>
        <dbReference type="Pfam" id="PF08450"/>
    </source>
</evidence>
<name>A0A9P4MDZ5_9PEZI</name>
<feature type="chain" id="PRO_5040348561" evidence="1">
    <location>
        <begin position="16"/>
        <end position="422"/>
    </location>
</feature>
<dbReference type="SUPFAM" id="SSF63829">
    <property type="entry name" value="Calcium-dependent phosphotriesterase"/>
    <property type="match status" value="1"/>
</dbReference>
<gene>
    <name evidence="3" type="ORF">K461DRAFT_258977</name>
</gene>
<dbReference type="InterPro" id="IPR011042">
    <property type="entry name" value="6-blade_b-propeller_TolB-like"/>
</dbReference>
<feature type="signal peptide" evidence="1">
    <location>
        <begin position="1"/>
        <end position="15"/>
    </location>
</feature>
<reference evidence="3" key="1">
    <citation type="journal article" date="2020" name="Stud. Mycol.">
        <title>101 Dothideomycetes genomes: a test case for predicting lifestyles and emergence of pathogens.</title>
        <authorList>
            <person name="Haridas S."/>
            <person name="Albert R."/>
            <person name="Binder M."/>
            <person name="Bloem J."/>
            <person name="Labutti K."/>
            <person name="Salamov A."/>
            <person name="Andreopoulos B."/>
            <person name="Baker S."/>
            <person name="Barry K."/>
            <person name="Bills G."/>
            <person name="Bluhm B."/>
            <person name="Cannon C."/>
            <person name="Castanera R."/>
            <person name="Culley D."/>
            <person name="Daum C."/>
            <person name="Ezra D."/>
            <person name="Gonzalez J."/>
            <person name="Henrissat B."/>
            <person name="Kuo A."/>
            <person name="Liang C."/>
            <person name="Lipzen A."/>
            <person name="Lutzoni F."/>
            <person name="Magnuson J."/>
            <person name="Mondo S."/>
            <person name="Nolan M."/>
            <person name="Ohm R."/>
            <person name="Pangilinan J."/>
            <person name="Park H.-J."/>
            <person name="Ramirez L."/>
            <person name="Alfaro M."/>
            <person name="Sun H."/>
            <person name="Tritt A."/>
            <person name="Yoshinaga Y."/>
            <person name="Zwiers L.-H."/>
            <person name="Turgeon B."/>
            <person name="Goodwin S."/>
            <person name="Spatafora J."/>
            <person name="Crous P."/>
            <person name="Grigoriev I."/>
        </authorList>
    </citation>
    <scope>NUCLEOTIDE SEQUENCE</scope>
    <source>
        <strain evidence="3">CBS 260.36</strain>
    </source>
</reference>
<dbReference type="PANTHER" id="PTHR47064:SF2">
    <property type="entry name" value="SMP-30_GLUCONOLACTONASE_LRE-LIKE REGION DOMAIN-CONTAINING PROTEIN-RELATED"/>
    <property type="match status" value="1"/>
</dbReference>
<dbReference type="InterPro" id="IPR052988">
    <property type="entry name" value="Oryzine_lactonohydrolase"/>
</dbReference>
<keyword evidence="4" id="KW-1185">Reference proteome</keyword>
<accession>A0A9P4MDZ5</accession>
<dbReference type="Gene3D" id="2.120.10.30">
    <property type="entry name" value="TolB, C-terminal domain"/>
    <property type="match status" value="1"/>
</dbReference>
<dbReference type="InterPro" id="IPR013658">
    <property type="entry name" value="SGL"/>
</dbReference>
<sequence length="422" mass="45462">MALFTFLLSLGLATAQTGVVNPLVSQCGPAGVQCVNKYASVIPYHFFRNDSTTDTDVSFAQTSVNNDTSFAALANASFVVFDQKRGLDILGPSPTYDFMFSVPTSVHEAPVYVASQNKLYFSQLAPPPGFVPQLVVDLNANPPTLSEFTSDPPVYAPNGGTFYNGKIIWGASGGNTSIAGGEQRAGLRTLDPTTNKTVTLTNNYYGYYFNTVDDLIVDGRGHVWFTDPQYSWFNRLTDTPPQLASASYRFDPATGETVVVDDTLVQPNGIALSPDGRNIYISDTGANTGTIDPNLDIPGSRINQTGPRTVYKFDVVDEGRGLAGRRPLFYAPDGVPDGLKVAANGYVVTATAHGVDVLDPYGSYLLRVQTNFTVQNFAWTGADLTEFWMVGQGGVARVRWALKGIDLTKPPYPDYGCQGSGL</sequence>
<dbReference type="Pfam" id="PF08450">
    <property type="entry name" value="SGL"/>
    <property type="match status" value="1"/>
</dbReference>
<comment type="caution">
    <text evidence="3">The sequence shown here is derived from an EMBL/GenBank/DDBJ whole genome shotgun (WGS) entry which is preliminary data.</text>
</comment>
<evidence type="ECO:0000313" key="3">
    <source>
        <dbReference type="EMBL" id="KAF2150540.1"/>
    </source>
</evidence>
<proteinExistence type="predicted"/>
<evidence type="ECO:0000256" key="1">
    <source>
        <dbReference type="SAM" id="SignalP"/>
    </source>
</evidence>
<dbReference type="PANTHER" id="PTHR47064">
    <property type="entry name" value="PUTATIVE (AFU_ORTHOLOGUE AFUA_1G08990)-RELATED"/>
    <property type="match status" value="1"/>
</dbReference>
<feature type="domain" description="SMP-30/Gluconolactonase/LRE-like region" evidence="2">
    <location>
        <begin position="185"/>
        <end position="389"/>
    </location>
</feature>
<dbReference type="OrthoDB" id="423498at2759"/>
<dbReference type="Proteomes" id="UP000799439">
    <property type="component" value="Unassembled WGS sequence"/>
</dbReference>
<dbReference type="AlphaFoldDB" id="A0A9P4MDZ5"/>
<evidence type="ECO:0000313" key="4">
    <source>
        <dbReference type="Proteomes" id="UP000799439"/>
    </source>
</evidence>
<protein>
    <submittedName>
        <fullName evidence="3">Calcium-dependent phosphotriesterase</fullName>
    </submittedName>
</protein>
<organism evidence="3 4">
    <name type="scientific">Myriangium duriaei CBS 260.36</name>
    <dbReference type="NCBI Taxonomy" id="1168546"/>
    <lineage>
        <taxon>Eukaryota</taxon>
        <taxon>Fungi</taxon>
        <taxon>Dikarya</taxon>
        <taxon>Ascomycota</taxon>
        <taxon>Pezizomycotina</taxon>
        <taxon>Dothideomycetes</taxon>
        <taxon>Dothideomycetidae</taxon>
        <taxon>Myriangiales</taxon>
        <taxon>Myriangiaceae</taxon>
        <taxon>Myriangium</taxon>
    </lineage>
</organism>
<dbReference type="EMBL" id="ML996089">
    <property type="protein sequence ID" value="KAF2150540.1"/>
    <property type="molecule type" value="Genomic_DNA"/>
</dbReference>
<keyword evidence="1" id="KW-0732">Signal</keyword>